<evidence type="ECO:0000313" key="7">
    <source>
        <dbReference type="EMBL" id="MEZ7198016.1"/>
    </source>
</evidence>
<gene>
    <name evidence="7" type="ORF">AB6M95_14770</name>
</gene>
<dbReference type="InterPro" id="IPR023885">
    <property type="entry name" value="4Fe4S-binding_SPASM_dom"/>
</dbReference>
<dbReference type="PROSITE" id="PS51918">
    <property type="entry name" value="RADICAL_SAM"/>
    <property type="match status" value="1"/>
</dbReference>
<comment type="cofactor">
    <cofactor evidence="1">
        <name>[4Fe-4S] cluster</name>
        <dbReference type="ChEBI" id="CHEBI:49883"/>
    </cofactor>
</comment>
<dbReference type="EMBL" id="JBGLYH010000048">
    <property type="protein sequence ID" value="MEZ7198016.1"/>
    <property type="molecule type" value="Genomic_DNA"/>
</dbReference>
<dbReference type="InterPro" id="IPR013785">
    <property type="entry name" value="Aldolase_TIM"/>
</dbReference>
<dbReference type="Pfam" id="PF13186">
    <property type="entry name" value="SPASM"/>
    <property type="match status" value="1"/>
</dbReference>
<evidence type="ECO:0000259" key="6">
    <source>
        <dbReference type="PROSITE" id="PS51918"/>
    </source>
</evidence>
<comment type="caution">
    <text evidence="7">The sequence shown here is derived from an EMBL/GenBank/DDBJ whole genome shotgun (WGS) entry which is preliminary data.</text>
</comment>
<dbReference type="InterPro" id="IPR058240">
    <property type="entry name" value="rSAM_sf"/>
</dbReference>
<dbReference type="PANTHER" id="PTHR11228">
    <property type="entry name" value="RADICAL SAM DOMAIN PROTEIN"/>
    <property type="match status" value="1"/>
</dbReference>
<evidence type="ECO:0000256" key="1">
    <source>
        <dbReference type="ARBA" id="ARBA00001966"/>
    </source>
</evidence>
<evidence type="ECO:0000256" key="5">
    <source>
        <dbReference type="ARBA" id="ARBA00023014"/>
    </source>
</evidence>
<evidence type="ECO:0000256" key="4">
    <source>
        <dbReference type="ARBA" id="ARBA00023004"/>
    </source>
</evidence>
<dbReference type="Proteomes" id="UP001568698">
    <property type="component" value="Unassembled WGS sequence"/>
</dbReference>
<dbReference type="SUPFAM" id="SSF102114">
    <property type="entry name" value="Radical SAM enzymes"/>
    <property type="match status" value="1"/>
</dbReference>
<reference evidence="7 8" key="1">
    <citation type="submission" date="2024-08" db="EMBL/GenBank/DDBJ databases">
        <title>Sulfate-reducing bacteria isolated from formation water of the oil field in Kazakhstan and description of Pseudodesulfovibrio sp.</title>
        <authorList>
            <person name="Bidzhieva S.K."/>
            <person name="Tourova T.P."/>
            <person name="Grouzdev D.S."/>
            <person name="Beletsky A.V."/>
            <person name="Sokolova D.S."/>
            <person name="Samigullina S.R."/>
            <person name="Poltaraus A.B."/>
            <person name="Avtukh A.N."/>
            <person name="Tereshina V.M."/>
            <person name="Zhaparov N.S."/>
            <person name="Mardanov A.V."/>
            <person name="Nazina T.N."/>
        </authorList>
    </citation>
    <scope>NUCLEOTIDE SEQUENCE [LARGE SCALE GENOMIC DNA]</scope>
    <source>
        <strain evidence="7 8">9FUS</strain>
    </source>
</reference>
<feature type="domain" description="Radical SAM core" evidence="6">
    <location>
        <begin position="102"/>
        <end position="329"/>
    </location>
</feature>
<dbReference type="SFLD" id="SFLDG01067">
    <property type="entry name" value="SPASM/twitch_domain_containing"/>
    <property type="match status" value="1"/>
</dbReference>
<dbReference type="Pfam" id="PF04055">
    <property type="entry name" value="Radical_SAM"/>
    <property type="match status" value="1"/>
</dbReference>
<dbReference type="Gene3D" id="3.20.20.70">
    <property type="entry name" value="Aldolase class I"/>
    <property type="match status" value="2"/>
</dbReference>
<organism evidence="7 8">
    <name type="scientific">Pseudodesulfovibrio karagichevae</name>
    <dbReference type="NCBI Taxonomy" id="3239305"/>
    <lineage>
        <taxon>Bacteria</taxon>
        <taxon>Pseudomonadati</taxon>
        <taxon>Thermodesulfobacteriota</taxon>
        <taxon>Desulfovibrionia</taxon>
        <taxon>Desulfovibrionales</taxon>
        <taxon>Desulfovibrionaceae</taxon>
    </lineage>
</organism>
<dbReference type="SFLD" id="SFLDS00029">
    <property type="entry name" value="Radical_SAM"/>
    <property type="match status" value="1"/>
</dbReference>
<name>A0ABV4K4V3_9BACT</name>
<evidence type="ECO:0000256" key="2">
    <source>
        <dbReference type="ARBA" id="ARBA00022691"/>
    </source>
</evidence>
<sequence length="329" mass="37836">MNAEKVPFLCGFMDEVVILSDGTVTTCCMDPLANNVFGNIYTDSFDEIERRHIRNVENVVEDVHSMPRCTICYNKIADSGFKPGRYKLDFSAQERSEFLDKYSSLHQLVIEPSSICNLKCNGCMQQRFDIPSHRKASMLDMEKVFSFLKDKLGQIKLIRLYNYGETFLNKQSIPFIDNVKKHSPDTYIHIATNGLMLNTHEQRRELVESGVDRLTFSIHGGSQESVEPYMTKVFRFDNMLDILKDLASIKKGHGKEQPVLEWKYLLFEWNDTDEEMAKAIALVEEIGLDSIQFVLPGYPSPSKRFKDAPERIETIRRDLMSAAKSMKSE</sequence>
<dbReference type="CDD" id="cd01335">
    <property type="entry name" value="Radical_SAM"/>
    <property type="match status" value="1"/>
</dbReference>
<keyword evidence="3" id="KW-0479">Metal-binding</keyword>
<keyword evidence="5" id="KW-0411">Iron-sulfur</keyword>
<dbReference type="InterPro" id="IPR007197">
    <property type="entry name" value="rSAM"/>
</dbReference>
<keyword evidence="2" id="KW-0949">S-adenosyl-L-methionine</keyword>
<keyword evidence="8" id="KW-1185">Reference proteome</keyword>
<dbReference type="InterPro" id="IPR050377">
    <property type="entry name" value="Radical_SAM_PqqE_MftC-like"/>
</dbReference>
<proteinExistence type="predicted"/>
<protein>
    <submittedName>
        <fullName evidence="7">Radical SAM protein</fullName>
    </submittedName>
</protein>
<dbReference type="RefSeq" id="WP_371387517.1">
    <property type="nucleotide sequence ID" value="NZ_JBGLYH010000048.1"/>
</dbReference>
<accession>A0ABV4K4V3</accession>
<evidence type="ECO:0000256" key="3">
    <source>
        <dbReference type="ARBA" id="ARBA00022723"/>
    </source>
</evidence>
<keyword evidence="4" id="KW-0408">Iron</keyword>
<dbReference type="PANTHER" id="PTHR11228:SF7">
    <property type="entry name" value="PQQA PEPTIDE CYCLASE"/>
    <property type="match status" value="1"/>
</dbReference>
<evidence type="ECO:0000313" key="8">
    <source>
        <dbReference type="Proteomes" id="UP001568698"/>
    </source>
</evidence>